<evidence type="ECO:0000313" key="2">
    <source>
        <dbReference type="EMBL" id="KAF7495507.1"/>
    </source>
</evidence>
<keyword evidence="1" id="KW-0732">Signal</keyword>
<evidence type="ECO:0000313" key="4">
    <source>
        <dbReference type="Proteomes" id="UP000070412"/>
    </source>
</evidence>
<keyword evidence="4" id="KW-1185">Reference proteome</keyword>
<dbReference type="OrthoDB" id="6041373at2759"/>
<organism evidence="2">
    <name type="scientific">Sarcoptes scabiei</name>
    <name type="common">Itch mite</name>
    <name type="synonym">Acarus scabiei</name>
    <dbReference type="NCBI Taxonomy" id="52283"/>
    <lineage>
        <taxon>Eukaryota</taxon>
        <taxon>Metazoa</taxon>
        <taxon>Ecdysozoa</taxon>
        <taxon>Arthropoda</taxon>
        <taxon>Chelicerata</taxon>
        <taxon>Arachnida</taxon>
        <taxon>Acari</taxon>
        <taxon>Acariformes</taxon>
        <taxon>Sarcoptiformes</taxon>
        <taxon>Astigmata</taxon>
        <taxon>Psoroptidia</taxon>
        <taxon>Sarcoptoidea</taxon>
        <taxon>Sarcoptidae</taxon>
        <taxon>Sarcoptinae</taxon>
        <taxon>Sarcoptes</taxon>
    </lineage>
</organism>
<reference evidence="4" key="1">
    <citation type="journal article" date="2020" name="PLoS Negl. Trop. Dis.">
        <title>High-quality nuclear genome for Sarcoptes scabiei-A critical resource for a neglected parasite.</title>
        <authorList>
            <person name="Korhonen P.K."/>
            <person name="Gasser R.B."/>
            <person name="Ma G."/>
            <person name="Wang T."/>
            <person name="Stroehlein A.J."/>
            <person name="Young N.D."/>
            <person name="Ang C.S."/>
            <person name="Fernando D.D."/>
            <person name="Lu H.C."/>
            <person name="Taylor S."/>
            <person name="Reynolds S.L."/>
            <person name="Mofiz E."/>
            <person name="Najaraj S.H."/>
            <person name="Gowda H."/>
            <person name="Madugundu A."/>
            <person name="Renuse S."/>
            <person name="Holt D."/>
            <person name="Pandey A."/>
            <person name="Papenfuss A.T."/>
            <person name="Fischer K."/>
        </authorList>
    </citation>
    <scope>NUCLEOTIDE SEQUENCE [LARGE SCALE GENOMIC DNA]</scope>
</reference>
<reference evidence="2" key="2">
    <citation type="submission" date="2020-01" db="EMBL/GenBank/DDBJ databases">
        <authorList>
            <person name="Korhonen P.K.K."/>
            <person name="Guangxu M.G."/>
            <person name="Wang T.W."/>
            <person name="Stroehlein A.J.S."/>
            <person name="Young N.D."/>
            <person name="Ang C.-S.A."/>
            <person name="Fernando D.W.F."/>
            <person name="Lu H.L."/>
            <person name="Taylor S.T."/>
            <person name="Ehtesham M.E.M."/>
            <person name="Najaraj S.H.N."/>
            <person name="Harsha G.H.G."/>
            <person name="Madugundu A.M."/>
            <person name="Renuse S.R."/>
            <person name="Holt D.H."/>
            <person name="Pandey A.P."/>
            <person name="Papenfuss A.P."/>
            <person name="Gasser R.B.G."/>
            <person name="Fischer K.F."/>
        </authorList>
    </citation>
    <scope>NUCLEOTIDE SEQUENCE</scope>
    <source>
        <strain evidence="2">SSS_KF_BRIS2020</strain>
    </source>
</reference>
<feature type="chain" id="PRO_5038316208" description="NTR domain-containing protein" evidence="1">
    <location>
        <begin position="28"/>
        <end position="105"/>
    </location>
</feature>
<dbReference type="Proteomes" id="UP000070412">
    <property type="component" value="Unassembled WGS sequence"/>
</dbReference>
<proteinExistence type="predicted"/>
<gene>
    <name evidence="2" type="ORF">SSS_7877</name>
</gene>
<accession>A0A834VFD2</accession>
<dbReference type="EMBL" id="WVUK01000048">
    <property type="protein sequence ID" value="KAF7495507.1"/>
    <property type="molecule type" value="Genomic_DNA"/>
</dbReference>
<sequence>MILKLFFLPSIVLIVILSQGLFHQSEACSCAKPEIPLRCLADFVAIVRITREQFHARRRWISYNYDLLFLIYDKYFLAGFKKYRVLWTPASEEACGVHLKSAKPM</sequence>
<dbReference type="EnsemblMetazoa" id="SSS_7877s_mrna">
    <property type="protein sequence ID" value="KAF7495507.1"/>
    <property type="gene ID" value="SSS_7877"/>
</dbReference>
<evidence type="ECO:0000313" key="3">
    <source>
        <dbReference type="EnsemblMetazoa" id="KAF7495507.1"/>
    </source>
</evidence>
<name>A0A834VFD2_SARSC</name>
<protein>
    <recommendedName>
        <fullName evidence="5">NTR domain-containing protein</fullName>
    </recommendedName>
</protein>
<feature type="signal peptide" evidence="1">
    <location>
        <begin position="1"/>
        <end position="27"/>
    </location>
</feature>
<evidence type="ECO:0000256" key="1">
    <source>
        <dbReference type="SAM" id="SignalP"/>
    </source>
</evidence>
<reference evidence="3" key="3">
    <citation type="submission" date="2022-06" db="UniProtKB">
        <authorList>
            <consortium name="EnsemblMetazoa"/>
        </authorList>
    </citation>
    <scope>IDENTIFICATION</scope>
</reference>
<evidence type="ECO:0008006" key="5">
    <source>
        <dbReference type="Google" id="ProtNLM"/>
    </source>
</evidence>
<dbReference type="AlphaFoldDB" id="A0A834VFD2"/>